<proteinExistence type="predicted"/>
<evidence type="ECO:0000256" key="1">
    <source>
        <dbReference type="SAM" id="SignalP"/>
    </source>
</evidence>
<dbReference type="AlphaFoldDB" id="A0AAJ6NRZ4"/>
<keyword evidence="1" id="KW-0732">Signal</keyword>
<evidence type="ECO:0008006" key="4">
    <source>
        <dbReference type="Google" id="ProtNLM"/>
    </source>
</evidence>
<protein>
    <recommendedName>
        <fullName evidence="4">Spore coat protein U domain-containing protein</fullName>
    </recommendedName>
</protein>
<keyword evidence="3" id="KW-1185">Reference proteome</keyword>
<organism evidence="2 3">
    <name type="scientific">Halotia branconii CENA392</name>
    <dbReference type="NCBI Taxonomy" id="1539056"/>
    <lineage>
        <taxon>Bacteria</taxon>
        <taxon>Bacillati</taxon>
        <taxon>Cyanobacteriota</taxon>
        <taxon>Cyanophyceae</taxon>
        <taxon>Nostocales</taxon>
        <taxon>Nodulariaceae</taxon>
        <taxon>Halotia</taxon>
    </lineage>
</organism>
<reference evidence="2 3" key="1">
    <citation type="journal article" date="2023" name="Limnol Oceanogr Lett">
        <title>Environmental adaptations by the intertidal Antarctic cyanobacterium Halotia branconii CENA392 as revealed using long-read genome sequencing.</title>
        <authorList>
            <person name="Dextro R.B."/>
            <person name="Delbaje E."/>
            <person name="Freitas P.N.N."/>
            <person name="Geraldes V."/>
            <person name="Pinto E."/>
            <person name="Long P.F."/>
            <person name="Fiore M.F."/>
        </authorList>
    </citation>
    <scope>NUCLEOTIDE SEQUENCE [LARGE SCALE GENOMIC DNA]</scope>
    <source>
        <strain evidence="2 3">CENA392</strain>
    </source>
</reference>
<dbReference type="KEGG" id="hbq:QI031_27380"/>
<gene>
    <name evidence="2" type="ORF">QI031_27380</name>
</gene>
<feature type="chain" id="PRO_5042497508" description="Spore coat protein U domain-containing protein" evidence="1">
    <location>
        <begin position="26"/>
        <end position="159"/>
    </location>
</feature>
<name>A0AAJ6NRZ4_9CYAN</name>
<accession>A0AAJ6NRZ4</accession>
<dbReference type="Proteomes" id="UP001223520">
    <property type="component" value="Chromosome"/>
</dbReference>
<dbReference type="EMBL" id="CP124543">
    <property type="protein sequence ID" value="WGV25419.1"/>
    <property type="molecule type" value="Genomic_DNA"/>
</dbReference>
<evidence type="ECO:0000313" key="3">
    <source>
        <dbReference type="Proteomes" id="UP001223520"/>
    </source>
</evidence>
<feature type="signal peptide" evidence="1">
    <location>
        <begin position="1"/>
        <end position="25"/>
    </location>
</feature>
<sequence>MFYRLALTSSLMLASAIALDQAALAQSADVPFNGTVPIQTTFSNSSGGTAQSTGIVGVNGNANRYESITPATVSVQSTTPATITVSPPRLVSGETEDPSGTKHTAFVKFGSTNFRSDVGGGSAPLPAGNTNLEISMLIERPQAFTPGTYIYVVTLTITP</sequence>
<dbReference type="RefSeq" id="WP_281482719.1">
    <property type="nucleotide sequence ID" value="NZ_CP124543.1"/>
</dbReference>
<evidence type="ECO:0000313" key="2">
    <source>
        <dbReference type="EMBL" id="WGV25419.1"/>
    </source>
</evidence>